<evidence type="ECO:0000313" key="2">
    <source>
        <dbReference type="EMBL" id="QEE26317.1"/>
    </source>
</evidence>
<reference evidence="2 3" key="1">
    <citation type="submission" date="2019-08" db="EMBL/GenBank/DDBJ databases">
        <title>Complete genome sequence of Rhodanobacter glycinis strain T01E-68 isolated from tomato root.</title>
        <authorList>
            <person name="Weon H.-Y."/>
            <person name="Lee S.A."/>
        </authorList>
    </citation>
    <scope>NUCLEOTIDE SEQUENCE [LARGE SCALE GENOMIC DNA]</scope>
    <source>
        <strain evidence="2 3">T01E-68</strain>
    </source>
</reference>
<feature type="transmembrane region" description="Helical" evidence="1">
    <location>
        <begin position="358"/>
        <end position="377"/>
    </location>
</feature>
<keyword evidence="1" id="KW-0812">Transmembrane</keyword>
<protein>
    <submittedName>
        <fullName evidence="2">Efflux RND transporter permease subunit</fullName>
    </submittedName>
</protein>
<dbReference type="Gene3D" id="3.30.70.1430">
    <property type="entry name" value="Multidrug efflux transporter AcrB pore domain"/>
    <property type="match status" value="2"/>
</dbReference>
<evidence type="ECO:0000256" key="1">
    <source>
        <dbReference type="SAM" id="Phobius"/>
    </source>
</evidence>
<feature type="transmembrane region" description="Helical" evidence="1">
    <location>
        <begin position="979"/>
        <end position="1003"/>
    </location>
</feature>
<dbReference type="PANTHER" id="PTHR32063:SF0">
    <property type="entry name" value="SWARMING MOTILITY PROTEIN SWRC"/>
    <property type="match status" value="1"/>
</dbReference>
<evidence type="ECO:0000313" key="3">
    <source>
        <dbReference type="Proteomes" id="UP000321807"/>
    </source>
</evidence>
<sequence>MQWLTFLRRPLLWLMLFGMLLAYGVYALWRIPAEVLPRFDFPQVSVVVHAPGYATLEMESLVARPLEGQLMGLQDLQTLHATIAQGTVQFTARFTQGSNPQLDLQAAYSAIDRARSSLPPSVAPYAEIMGNAVNEVADYGVTLPADVPAWQAEDAIRTRVLPTLRALPGVQRVELFGAGPPTLWIQPDPAALIQHHVGVDALARAIGGAAVRSPAGRLVAGHQDVLVEVRHLPLDARDVLAIPVPAPGGPVPVSALARVVNTPPDVHYGLQVDGQPGLALIVFKQPDASTIPVDAAVARTLASLQDQLPRGVQWVPVYRQSHLVSVIGVDLTRNLLIGGALAILVLVWLLGRHHGVGVLALSIPTVVLLTIGGLYALGQSLNLLTLGALTLAVGLLVDDGIIVLEAIQHRWERGSAGWDGVQAGVTDIALADTTGTLTTVAAYLPLLAVTGLAGLFMRPFALTMSLALLVSLVVSLTLVPLVLGRRGDYTAGHRFASGQRFLDWLARGNEKLLDLTLRRPGTSLLATAIVFIIAVAVLAIIPVNFLPLPNEGVLLDSFTLAPGTSLDEAIIASKRMSAALQADPAVAHVFARIGSADDTAYTEQSFAGEIQIVLKANVNANSLDQLSAHLRDVARQPGVVQSIDTPTIERVGESLSGLPQPFEITIFGNHIDTLRHVSESVATRLRKVPALADVFNDDAYPVTQLQISPRTQVLRSLQLTPADLGNQLNLLLSGRVLASMPDGASHLDLYLRQADAPYLDLSQLGREPISTPQGPVPLSHVATLQLQAQPNQIEHFDGERALTIMATPLGPLGSTIAHARAALRGLHLPPGYRITFGGMYPELIHTAEAMGAAVLVALFLTLGILALQFGGLRLPLILLLQAPLAFTGGALALAISGVGLNATGLIGLLTLVGVSLNHGIVLLAYVRAHEKQGMAPHDAVRRAVRERLRPIVLTTLTAALGMLPTALGFGAGAAPEQGLAIVVLGGVLWSALLSTNLLPALYLRWGRAS</sequence>
<dbReference type="AlphaFoldDB" id="A0A5B9E7U6"/>
<dbReference type="PRINTS" id="PR00702">
    <property type="entry name" value="ACRIFLAVINRP"/>
</dbReference>
<dbReference type="SUPFAM" id="SSF82866">
    <property type="entry name" value="Multidrug efflux transporter AcrB transmembrane domain"/>
    <property type="match status" value="2"/>
</dbReference>
<dbReference type="InterPro" id="IPR027463">
    <property type="entry name" value="AcrB_DN_DC_subdom"/>
</dbReference>
<dbReference type="Gene3D" id="3.30.70.1440">
    <property type="entry name" value="Multidrug efflux transporter AcrB pore domain"/>
    <property type="match status" value="1"/>
</dbReference>
<keyword evidence="1" id="KW-0472">Membrane</keyword>
<dbReference type="GO" id="GO:0005886">
    <property type="term" value="C:plasma membrane"/>
    <property type="evidence" value="ECO:0007669"/>
    <property type="project" value="TreeGrafter"/>
</dbReference>
<dbReference type="Proteomes" id="UP000321807">
    <property type="component" value="Chromosome"/>
</dbReference>
<feature type="transmembrane region" description="Helical" evidence="1">
    <location>
        <begin position="849"/>
        <end position="869"/>
    </location>
</feature>
<proteinExistence type="predicted"/>
<dbReference type="Pfam" id="PF00873">
    <property type="entry name" value="ACR_tran"/>
    <property type="match status" value="1"/>
</dbReference>
<feature type="transmembrane region" description="Helical" evidence="1">
    <location>
        <begin position="951"/>
        <end position="973"/>
    </location>
</feature>
<dbReference type="InterPro" id="IPR001036">
    <property type="entry name" value="Acrflvin-R"/>
</dbReference>
<feature type="transmembrane region" description="Helical" evidence="1">
    <location>
        <begin position="524"/>
        <end position="546"/>
    </location>
</feature>
<dbReference type="KEGG" id="rgl:CS053_04745"/>
<feature type="transmembrane region" description="Helical" evidence="1">
    <location>
        <begin position="876"/>
        <end position="899"/>
    </location>
</feature>
<gene>
    <name evidence="2" type="ORF">CS053_04745</name>
</gene>
<dbReference type="Gene3D" id="1.20.1640.10">
    <property type="entry name" value="Multidrug efflux transporter AcrB transmembrane domain"/>
    <property type="match status" value="2"/>
</dbReference>
<feature type="transmembrane region" description="Helical" evidence="1">
    <location>
        <begin position="383"/>
        <end position="404"/>
    </location>
</feature>
<feature type="transmembrane region" description="Helical" evidence="1">
    <location>
        <begin position="440"/>
        <end position="457"/>
    </location>
</feature>
<name>A0A5B9E7U6_9GAMM</name>
<feature type="transmembrane region" description="Helical" evidence="1">
    <location>
        <begin position="331"/>
        <end position="351"/>
    </location>
</feature>
<organism evidence="2 3">
    <name type="scientific">Rhodanobacter glycinis</name>
    <dbReference type="NCBI Taxonomy" id="582702"/>
    <lineage>
        <taxon>Bacteria</taxon>
        <taxon>Pseudomonadati</taxon>
        <taxon>Pseudomonadota</taxon>
        <taxon>Gammaproteobacteria</taxon>
        <taxon>Lysobacterales</taxon>
        <taxon>Rhodanobacteraceae</taxon>
        <taxon>Rhodanobacter</taxon>
    </lineage>
</organism>
<feature type="transmembrane region" description="Helical" evidence="1">
    <location>
        <begin position="463"/>
        <end position="484"/>
    </location>
</feature>
<accession>A0A5B9E7U6</accession>
<dbReference type="PANTHER" id="PTHR32063">
    <property type="match status" value="1"/>
</dbReference>
<dbReference type="SUPFAM" id="SSF82714">
    <property type="entry name" value="Multidrug efflux transporter AcrB TolC docking domain, DN and DC subdomains"/>
    <property type="match status" value="2"/>
</dbReference>
<dbReference type="Gene3D" id="3.30.2090.10">
    <property type="entry name" value="Multidrug efflux transporter AcrB TolC docking domain, DN and DC subdomains"/>
    <property type="match status" value="2"/>
</dbReference>
<dbReference type="GO" id="GO:0042910">
    <property type="term" value="F:xenobiotic transmembrane transporter activity"/>
    <property type="evidence" value="ECO:0007669"/>
    <property type="project" value="TreeGrafter"/>
</dbReference>
<dbReference type="SUPFAM" id="SSF82693">
    <property type="entry name" value="Multidrug efflux transporter AcrB pore domain, PN1, PN2, PC1 and PC2 subdomains"/>
    <property type="match status" value="2"/>
</dbReference>
<dbReference type="Gene3D" id="3.30.70.1320">
    <property type="entry name" value="Multidrug efflux transporter AcrB pore domain like"/>
    <property type="match status" value="1"/>
</dbReference>
<keyword evidence="1" id="KW-1133">Transmembrane helix</keyword>
<feature type="transmembrane region" description="Helical" evidence="1">
    <location>
        <begin position="905"/>
        <end position="926"/>
    </location>
</feature>
<dbReference type="EMBL" id="CP042807">
    <property type="protein sequence ID" value="QEE26317.1"/>
    <property type="molecule type" value="Genomic_DNA"/>
</dbReference>